<sequence>MVLCLILSVSTFATADELVATTLRKRNAAPADCLASLSSAPEPSSAVSFSCAQLLNARFYTATETFSTPTTVSDMQVTIRVLTETARTPTTVPGKKTITHWNNVTHPATFSDVTVSATKTITSNWDAWVISATKTVEAPRETATITKTIGRSTITATKLITEITSLPVKTRTETVYSNPLPDPLPESACPPELASAACSLYITAPVPTPVTTVSTVVLYPTLTTFTDTHAITITSTLFTITTPGPSSTTVTQQSTIFKGTSIVYVGHTTTVTTLGTKTSFVSTYETAGSTVTVTKTVPTVTLATVTQTHTPVPDHHTKLVTLPGACSSQHLLSGRSWSPLVSNAFKSVLATKAGSRDDQLLCCAACYEAEGCAIYEFELGKSCTLKIVSGNGTDGKSGWVSGTCPNGQLLGKVVWDGAVGGVGVGPCWNGEVTGYGGA</sequence>
<protein>
    <recommendedName>
        <fullName evidence="4">Apple domain-containing protein</fullName>
    </recommendedName>
</protein>
<evidence type="ECO:0000256" key="1">
    <source>
        <dbReference type="SAM" id="SignalP"/>
    </source>
</evidence>
<evidence type="ECO:0000313" key="2">
    <source>
        <dbReference type="EMBL" id="RPA83076.1"/>
    </source>
</evidence>
<evidence type="ECO:0000313" key="3">
    <source>
        <dbReference type="Proteomes" id="UP000275078"/>
    </source>
</evidence>
<organism evidence="2 3">
    <name type="scientific">Ascobolus immersus RN42</name>
    <dbReference type="NCBI Taxonomy" id="1160509"/>
    <lineage>
        <taxon>Eukaryota</taxon>
        <taxon>Fungi</taxon>
        <taxon>Dikarya</taxon>
        <taxon>Ascomycota</taxon>
        <taxon>Pezizomycotina</taxon>
        <taxon>Pezizomycetes</taxon>
        <taxon>Pezizales</taxon>
        <taxon>Ascobolaceae</taxon>
        <taxon>Ascobolus</taxon>
    </lineage>
</organism>
<reference evidence="2 3" key="1">
    <citation type="journal article" date="2018" name="Nat. Ecol. Evol.">
        <title>Pezizomycetes genomes reveal the molecular basis of ectomycorrhizal truffle lifestyle.</title>
        <authorList>
            <person name="Murat C."/>
            <person name="Payen T."/>
            <person name="Noel B."/>
            <person name="Kuo A."/>
            <person name="Morin E."/>
            <person name="Chen J."/>
            <person name="Kohler A."/>
            <person name="Krizsan K."/>
            <person name="Balestrini R."/>
            <person name="Da Silva C."/>
            <person name="Montanini B."/>
            <person name="Hainaut M."/>
            <person name="Levati E."/>
            <person name="Barry K.W."/>
            <person name="Belfiori B."/>
            <person name="Cichocki N."/>
            <person name="Clum A."/>
            <person name="Dockter R.B."/>
            <person name="Fauchery L."/>
            <person name="Guy J."/>
            <person name="Iotti M."/>
            <person name="Le Tacon F."/>
            <person name="Lindquist E.A."/>
            <person name="Lipzen A."/>
            <person name="Malagnac F."/>
            <person name="Mello A."/>
            <person name="Molinier V."/>
            <person name="Miyauchi S."/>
            <person name="Poulain J."/>
            <person name="Riccioni C."/>
            <person name="Rubini A."/>
            <person name="Sitrit Y."/>
            <person name="Splivallo R."/>
            <person name="Traeger S."/>
            <person name="Wang M."/>
            <person name="Zifcakova L."/>
            <person name="Wipf D."/>
            <person name="Zambonelli A."/>
            <person name="Paolocci F."/>
            <person name="Nowrousian M."/>
            <person name="Ottonello S."/>
            <person name="Baldrian P."/>
            <person name="Spatafora J.W."/>
            <person name="Henrissat B."/>
            <person name="Nagy L.G."/>
            <person name="Aury J.M."/>
            <person name="Wincker P."/>
            <person name="Grigoriev I.V."/>
            <person name="Bonfante P."/>
            <person name="Martin F.M."/>
        </authorList>
    </citation>
    <scope>NUCLEOTIDE SEQUENCE [LARGE SCALE GENOMIC DNA]</scope>
    <source>
        <strain evidence="2 3">RN42</strain>
    </source>
</reference>
<accession>A0A3N4IC83</accession>
<dbReference type="EMBL" id="ML119667">
    <property type="protein sequence ID" value="RPA83076.1"/>
    <property type="molecule type" value="Genomic_DNA"/>
</dbReference>
<feature type="signal peptide" evidence="1">
    <location>
        <begin position="1"/>
        <end position="15"/>
    </location>
</feature>
<dbReference type="AlphaFoldDB" id="A0A3N4IC83"/>
<keyword evidence="1" id="KW-0732">Signal</keyword>
<evidence type="ECO:0008006" key="4">
    <source>
        <dbReference type="Google" id="ProtNLM"/>
    </source>
</evidence>
<proteinExistence type="predicted"/>
<name>A0A3N4IC83_ASCIM</name>
<keyword evidence="3" id="KW-1185">Reference proteome</keyword>
<dbReference type="Proteomes" id="UP000275078">
    <property type="component" value="Unassembled WGS sequence"/>
</dbReference>
<feature type="chain" id="PRO_5018084918" description="Apple domain-containing protein" evidence="1">
    <location>
        <begin position="16"/>
        <end position="438"/>
    </location>
</feature>
<gene>
    <name evidence="2" type="ORF">BJ508DRAFT_413739</name>
</gene>